<dbReference type="EMBL" id="CAADFT010000063">
    <property type="protein sequence ID" value="VFK46353.1"/>
    <property type="molecule type" value="Genomic_DNA"/>
</dbReference>
<name>A0A450YXV8_9GAMM</name>
<evidence type="ECO:0000313" key="2">
    <source>
        <dbReference type="EMBL" id="VFK46353.1"/>
    </source>
</evidence>
<gene>
    <name evidence="2" type="ORF">BECKTC1821E_GA0114239_10635</name>
</gene>
<evidence type="ECO:0008006" key="3">
    <source>
        <dbReference type="Google" id="ProtNLM"/>
    </source>
</evidence>
<sequence length="192" mass="21783">MSRTREEAMLRFLATLEIARRELTVLEYSHAKLFSQTMDADRVRRLTDDMPDAETLEAFVSRFGRFQDTVGDKLLARALAMLLETPRSLIDNLSRAEQLGWIADAESWIKARELRNRLIHEYMTDADRFAADIRAAGGFMGMFRESYAAFLAVAEERFGVAEQMLATALSPASRPETAHPKPIQGDVGNQRR</sequence>
<evidence type="ECO:0000256" key="1">
    <source>
        <dbReference type="SAM" id="MobiDB-lite"/>
    </source>
</evidence>
<protein>
    <recommendedName>
        <fullName evidence="3">Nucleotidyltransferase substrate binding protein, HI0074 family</fullName>
    </recommendedName>
</protein>
<organism evidence="2">
    <name type="scientific">Candidatus Kentrum sp. TC</name>
    <dbReference type="NCBI Taxonomy" id="2126339"/>
    <lineage>
        <taxon>Bacteria</taxon>
        <taxon>Pseudomonadati</taxon>
        <taxon>Pseudomonadota</taxon>
        <taxon>Gammaproteobacteria</taxon>
        <taxon>Candidatus Kentrum</taxon>
    </lineage>
</organism>
<dbReference type="AlphaFoldDB" id="A0A450YXV8"/>
<accession>A0A450YXV8</accession>
<feature type="region of interest" description="Disordered" evidence="1">
    <location>
        <begin position="169"/>
        <end position="192"/>
    </location>
</feature>
<reference evidence="2" key="1">
    <citation type="submission" date="2019-02" db="EMBL/GenBank/DDBJ databases">
        <authorList>
            <person name="Gruber-Vodicka R. H."/>
            <person name="Seah K. B. B."/>
        </authorList>
    </citation>
    <scope>NUCLEOTIDE SEQUENCE</scope>
    <source>
        <strain evidence="2">BECK_BZ125</strain>
    </source>
</reference>
<dbReference type="Gene3D" id="1.20.120.330">
    <property type="entry name" value="Nucleotidyltransferases domain 2"/>
    <property type="match status" value="1"/>
</dbReference>
<proteinExistence type="predicted"/>
<dbReference type="SUPFAM" id="SSF81593">
    <property type="entry name" value="Nucleotidyltransferase substrate binding subunit/domain"/>
    <property type="match status" value="1"/>
</dbReference>